<dbReference type="InterPro" id="IPR051419">
    <property type="entry name" value="Lys/N-term_MeTrsfase_sf"/>
</dbReference>
<evidence type="ECO:0000313" key="6">
    <source>
        <dbReference type="WBParaSite" id="PgR027_g082_t01"/>
    </source>
</evidence>
<dbReference type="AlphaFoldDB" id="A0A915B5J0"/>
<dbReference type="SUPFAM" id="SSF53335">
    <property type="entry name" value="S-adenosyl-L-methionine-dependent methyltransferases"/>
    <property type="match status" value="1"/>
</dbReference>
<feature type="domain" description="Methyltransferase type 11" evidence="4">
    <location>
        <begin position="4"/>
        <end position="96"/>
    </location>
</feature>
<dbReference type="InterPro" id="IPR013216">
    <property type="entry name" value="Methyltransf_11"/>
</dbReference>
<sequence length="125" mass="14362">MILYELGFHNITNVDFSSVLVEKFSTTYPHMKWICDDMRALKSLPTCSFDVVIEKASIDSLTADEKSPWNYSENAITDIDAVLSGIFRVLSQNGTYFSISFTQPHFRVPLIMRFIVVIDVESYFM</sequence>
<dbReference type="GO" id="GO:0008757">
    <property type="term" value="F:S-adenosylmethionine-dependent methyltransferase activity"/>
    <property type="evidence" value="ECO:0007669"/>
    <property type="project" value="InterPro"/>
</dbReference>
<dbReference type="Gene3D" id="3.40.50.150">
    <property type="entry name" value="Vaccinia Virus protein VP39"/>
    <property type="match status" value="1"/>
</dbReference>
<evidence type="ECO:0000259" key="4">
    <source>
        <dbReference type="Pfam" id="PF08241"/>
    </source>
</evidence>
<proteinExistence type="inferred from homology"/>
<keyword evidence="5" id="KW-1185">Reference proteome</keyword>
<keyword evidence="2" id="KW-0489">Methyltransferase</keyword>
<name>A0A915B5J0_PARUN</name>
<protein>
    <submittedName>
        <fullName evidence="6">Methyltransferase type 11 domain-containing protein</fullName>
    </submittedName>
</protein>
<evidence type="ECO:0000313" key="5">
    <source>
        <dbReference type="Proteomes" id="UP000887569"/>
    </source>
</evidence>
<dbReference type="WBParaSite" id="PgR027_g082_t01">
    <property type="protein sequence ID" value="PgR027_g082_t01"/>
    <property type="gene ID" value="PgR027_g082"/>
</dbReference>
<dbReference type="Pfam" id="PF08241">
    <property type="entry name" value="Methyltransf_11"/>
    <property type="match status" value="1"/>
</dbReference>
<organism evidence="5 6">
    <name type="scientific">Parascaris univalens</name>
    <name type="common">Nematode worm</name>
    <dbReference type="NCBI Taxonomy" id="6257"/>
    <lineage>
        <taxon>Eukaryota</taxon>
        <taxon>Metazoa</taxon>
        <taxon>Ecdysozoa</taxon>
        <taxon>Nematoda</taxon>
        <taxon>Chromadorea</taxon>
        <taxon>Rhabditida</taxon>
        <taxon>Spirurina</taxon>
        <taxon>Ascaridomorpha</taxon>
        <taxon>Ascaridoidea</taxon>
        <taxon>Ascarididae</taxon>
        <taxon>Parascaris</taxon>
    </lineage>
</organism>
<dbReference type="PANTHER" id="PTHR12176:SF80">
    <property type="entry name" value="EEF1A LYSINE METHYLTRANSFERASE 4"/>
    <property type="match status" value="1"/>
</dbReference>
<comment type="similarity">
    <text evidence="1">Belongs to the methyltransferase superfamily.</text>
</comment>
<evidence type="ECO:0000256" key="2">
    <source>
        <dbReference type="ARBA" id="ARBA00022603"/>
    </source>
</evidence>
<evidence type="ECO:0000256" key="1">
    <source>
        <dbReference type="ARBA" id="ARBA00008361"/>
    </source>
</evidence>
<dbReference type="InterPro" id="IPR029063">
    <property type="entry name" value="SAM-dependent_MTases_sf"/>
</dbReference>
<dbReference type="GO" id="GO:0032259">
    <property type="term" value="P:methylation"/>
    <property type="evidence" value="ECO:0007669"/>
    <property type="project" value="UniProtKB-KW"/>
</dbReference>
<dbReference type="PANTHER" id="PTHR12176">
    <property type="entry name" value="SAM-DEPENDENT METHYLTRANSFERASE SUPERFAMILY PROTEIN"/>
    <property type="match status" value="1"/>
</dbReference>
<evidence type="ECO:0000256" key="3">
    <source>
        <dbReference type="ARBA" id="ARBA00022679"/>
    </source>
</evidence>
<dbReference type="Proteomes" id="UP000887569">
    <property type="component" value="Unplaced"/>
</dbReference>
<reference evidence="6" key="1">
    <citation type="submission" date="2022-11" db="UniProtKB">
        <authorList>
            <consortium name="WormBaseParasite"/>
        </authorList>
    </citation>
    <scope>IDENTIFICATION</scope>
</reference>
<accession>A0A915B5J0</accession>
<keyword evidence="3" id="KW-0808">Transferase</keyword>